<accession>A0A4E0R009</accession>
<evidence type="ECO:0000256" key="7">
    <source>
        <dbReference type="ARBA" id="ARBA00022801"/>
    </source>
</evidence>
<dbReference type="AlphaFoldDB" id="A0A4E0R009"/>
<sequence>MRKKQLAIRTTFEEEVTLSKRSASLDGAIAESSMTTKDDAAGAPSVSGGVDPVYQFDSSGTATLQDGTVVVQPVSADTVSVPDGGKGFFPTSTVANIPAVKCTVCGMEMDPATSLFSIHPILQVIRCLPCAKFYRKQEFLRDSDGKDENCRWCADGGDLICCDHCPNAFCKRCIKRNLGRCALSNIESLDESAVWTCYVCDPSPIQSLRALCSEVLIKVDELKALRRRRSERAHASWKTRCVSAPKVSFPISPNTVSGCTSTSTPTAGSNETLKALTSIFSQLSQSVPKPGSQTDTSGLPDMNNLLQIMGQTLNTNNVNSNVSGPTAPTVINPSLPVTPPGWVLRNATTSHPTALSRCLVVNNQPNASVLPNTSVNVSVPSVSANSEISAILNQITSVNESNVRIALKAARRCIETFSADIRRLEQMSAKASSVNDLGRVVRSFHSIYRFHLFARLSNLSARMREEMPKAPEKFRALTTLQPATKSTSLFVPVGSTNLATVLSVPATLPSGLTIDLTDEFDRNRESNNPNSNQSVPEDMKSVVEEFKTTESGTRLSSSAMSPIISGAAVPVHNPVECDRKASSMSPAPKSPIAESVTVPTTSLTVSPKTNPVPSSVTVPPESTPSSSLPEKPCKLEPSADANEGPSEVSEPDDAHPEPNNRGETDDLGPVDDEDDDDDIDWKLDMLANLSQSETPKLIFTPNNQVENNNAQCAAGTVDSHSPRQSDIDPPDVSSVSPNGKPRCSAVSGPSVYLEDIRDQLGDNSFVRVNDEPRSKSPEAGTAKKSDTDSNVSTFDNACITSLSLRVPILIFAGGSAL</sequence>
<dbReference type="GO" id="GO:0005524">
    <property type="term" value="F:ATP binding"/>
    <property type="evidence" value="ECO:0007669"/>
    <property type="project" value="UniProtKB-KW"/>
</dbReference>
<comment type="catalytic activity">
    <reaction evidence="13">
        <text>ATP + H2O = ADP + phosphate + H(+)</text>
        <dbReference type="Rhea" id="RHEA:13065"/>
        <dbReference type="ChEBI" id="CHEBI:15377"/>
        <dbReference type="ChEBI" id="CHEBI:15378"/>
        <dbReference type="ChEBI" id="CHEBI:30616"/>
        <dbReference type="ChEBI" id="CHEBI:43474"/>
        <dbReference type="ChEBI" id="CHEBI:456216"/>
        <dbReference type="EC" id="3.6.4.12"/>
    </reaction>
</comment>
<evidence type="ECO:0000256" key="6">
    <source>
        <dbReference type="ARBA" id="ARBA00022771"/>
    </source>
</evidence>
<comment type="similarity">
    <text evidence="2">Belongs to the SNF2/RAD54 helicase family.</text>
</comment>
<keyword evidence="3" id="KW-0479">Metal-binding</keyword>
<evidence type="ECO:0000256" key="14">
    <source>
        <dbReference type="SAM" id="MobiDB-lite"/>
    </source>
</evidence>
<comment type="subcellular location">
    <subcellularLocation>
        <location evidence="1">Nucleus</location>
    </subcellularLocation>
</comment>
<feature type="region of interest" description="Disordered" evidence="14">
    <location>
        <begin position="762"/>
        <end position="792"/>
    </location>
</feature>
<comment type="caution">
    <text evidence="16">The sequence shown here is derived from an EMBL/GenBank/DDBJ whole genome shotgun (WGS) entry which is preliminary data.</text>
</comment>
<feature type="region of interest" description="Disordered" evidence="14">
    <location>
        <begin position="520"/>
        <end position="539"/>
    </location>
</feature>
<evidence type="ECO:0000256" key="8">
    <source>
        <dbReference type="ARBA" id="ARBA00022833"/>
    </source>
</evidence>
<evidence type="ECO:0000259" key="15">
    <source>
        <dbReference type="PROSITE" id="PS51533"/>
    </source>
</evidence>
<evidence type="ECO:0000256" key="2">
    <source>
        <dbReference type="ARBA" id="ARBA00007025"/>
    </source>
</evidence>
<evidence type="ECO:0000313" key="16">
    <source>
        <dbReference type="EMBL" id="THD18971.1"/>
    </source>
</evidence>
<dbReference type="GO" id="GO:0016787">
    <property type="term" value="F:hydrolase activity"/>
    <property type="evidence" value="ECO:0007669"/>
    <property type="project" value="UniProtKB-KW"/>
</dbReference>
<dbReference type="InterPro" id="IPR013083">
    <property type="entry name" value="Znf_RING/FYVE/PHD"/>
</dbReference>
<keyword evidence="8" id="KW-0862">Zinc</keyword>
<dbReference type="InterPro" id="IPR052131">
    <property type="entry name" value="ATRX_domain-containing"/>
</dbReference>
<dbReference type="PANTHER" id="PTHR46357:SF1">
    <property type="entry name" value="TRANSCRIPTIONAL REGULATOR ATRX"/>
    <property type="match status" value="1"/>
</dbReference>
<dbReference type="GO" id="GO:0005721">
    <property type="term" value="C:pericentric heterochromatin"/>
    <property type="evidence" value="ECO:0007669"/>
    <property type="project" value="TreeGrafter"/>
</dbReference>
<keyword evidence="11" id="KW-0234">DNA repair</keyword>
<feature type="domain" description="PHD-type" evidence="15">
    <location>
        <begin position="90"/>
        <end position="228"/>
    </location>
</feature>
<dbReference type="CDD" id="cd11726">
    <property type="entry name" value="ADDz_ATRX"/>
    <property type="match status" value="1"/>
</dbReference>
<protein>
    <submittedName>
        <fullName evidence="16">Transcriptional regulator ATRX</fullName>
    </submittedName>
</protein>
<evidence type="ECO:0000256" key="10">
    <source>
        <dbReference type="ARBA" id="ARBA00023125"/>
    </source>
</evidence>
<dbReference type="GO" id="GO:0008270">
    <property type="term" value="F:zinc ion binding"/>
    <property type="evidence" value="ECO:0007669"/>
    <property type="project" value="UniProtKB-KW"/>
</dbReference>
<dbReference type="Gene3D" id="3.30.40.10">
    <property type="entry name" value="Zinc/RING finger domain, C3HC4 (zinc finger)"/>
    <property type="match status" value="1"/>
</dbReference>
<proteinExistence type="inferred from homology"/>
<dbReference type="InterPro" id="IPR025766">
    <property type="entry name" value="ADD"/>
</dbReference>
<dbReference type="GO" id="GO:0006338">
    <property type="term" value="P:chromatin remodeling"/>
    <property type="evidence" value="ECO:0007669"/>
    <property type="project" value="TreeGrafter"/>
</dbReference>
<keyword evidence="6" id="KW-0863">Zinc-finger</keyword>
<keyword evidence="12" id="KW-0539">Nucleus</keyword>
<evidence type="ECO:0000256" key="5">
    <source>
        <dbReference type="ARBA" id="ARBA00022763"/>
    </source>
</evidence>
<keyword evidence="7" id="KW-0378">Hydrolase</keyword>
<dbReference type="SUPFAM" id="SSF57903">
    <property type="entry name" value="FYVE/PHD zinc finger"/>
    <property type="match status" value="1"/>
</dbReference>
<evidence type="ECO:0000256" key="4">
    <source>
        <dbReference type="ARBA" id="ARBA00022741"/>
    </source>
</evidence>
<organism evidence="16 17">
    <name type="scientific">Fasciola hepatica</name>
    <name type="common">Liver fluke</name>
    <dbReference type="NCBI Taxonomy" id="6192"/>
    <lineage>
        <taxon>Eukaryota</taxon>
        <taxon>Metazoa</taxon>
        <taxon>Spiralia</taxon>
        <taxon>Lophotrochozoa</taxon>
        <taxon>Platyhelminthes</taxon>
        <taxon>Trematoda</taxon>
        <taxon>Digenea</taxon>
        <taxon>Plagiorchiida</taxon>
        <taxon>Echinostomata</taxon>
        <taxon>Echinostomatoidea</taxon>
        <taxon>Fasciolidae</taxon>
        <taxon>Fasciola</taxon>
    </lineage>
</organism>
<dbReference type="PANTHER" id="PTHR46357">
    <property type="entry name" value="TRANSCRIPTIONAL REGULATOR ATRX"/>
    <property type="match status" value="1"/>
</dbReference>
<keyword evidence="4" id="KW-0547">Nucleotide-binding</keyword>
<keyword evidence="10" id="KW-0238">DNA-binding</keyword>
<dbReference type="Proteomes" id="UP000230066">
    <property type="component" value="Unassembled WGS sequence"/>
</dbReference>
<dbReference type="EMBL" id="JXXN02007818">
    <property type="protein sequence ID" value="THD18971.1"/>
    <property type="molecule type" value="Genomic_DNA"/>
</dbReference>
<dbReference type="GO" id="GO:0031297">
    <property type="term" value="P:replication fork processing"/>
    <property type="evidence" value="ECO:0007669"/>
    <property type="project" value="TreeGrafter"/>
</dbReference>
<gene>
    <name evidence="16" type="ORF">D915_010274</name>
</gene>
<evidence type="ECO:0000256" key="3">
    <source>
        <dbReference type="ARBA" id="ARBA00022723"/>
    </source>
</evidence>
<name>A0A4E0R009_FASHE</name>
<dbReference type="GO" id="GO:0031490">
    <property type="term" value="F:chromatin DNA binding"/>
    <property type="evidence" value="ECO:0007669"/>
    <property type="project" value="TreeGrafter"/>
</dbReference>
<feature type="compositionally biased region" description="Basic and acidic residues" evidence="14">
    <location>
        <begin position="768"/>
        <end position="787"/>
    </location>
</feature>
<feature type="compositionally biased region" description="Polar residues" evidence="14">
    <location>
        <begin position="526"/>
        <end position="535"/>
    </location>
</feature>
<keyword evidence="9" id="KW-0067">ATP-binding</keyword>
<evidence type="ECO:0000256" key="1">
    <source>
        <dbReference type="ARBA" id="ARBA00004123"/>
    </source>
</evidence>
<feature type="compositionally biased region" description="Low complexity" evidence="14">
    <location>
        <begin position="582"/>
        <end position="629"/>
    </location>
</feature>
<dbReference type="GO" id="GO:0005634">
    <property type="term" value="C:nucleus"/>
    <property type="evidence" value="ECO:0007669"/>
    <property type="project" value="UniProtKB-SubCell"/>
</dbReference>
<feature type="compositionally biased region" description="Basic and acidic residues" evidence="14">
    <location>
        <begin position="652"/>
        <end position="664"/>
    </location>
</feature>
<dbReference type="GO" id="GO:0003678">
    <property type="term" value="F:DNA helicase activity"/>
    <property type="evidence" value="ECO:0007669"/>
    <property type="project" value="UniProtKB-EC"/>
</dbReference>
<keyword evidence="17" id="KW-1185">Reference proteome</keyword>
<reference evidence="16" key="1">
    <citation type="submission" date="2019-03" db="EMBL/GenBank/DDBJ databases">
        <title>Improved annotation for the trematode Fasciola hepatica.</title>
        <authorList>
            <person name="Choi Y.-J."/>
            <person name="Martin J."/>
            <person name="Mitreva M."/>
        </authorList>
    </citation>
    <scope>NUCLEOTIDE SEQUENCE [LARGE SCALE GENOMIC DNA]</scope>
</reference>
<feature type="compositionally biased region" description="Acidic residues" evidence="14">
    <location>
        <begin position="665"/>
        <end position="679"/>
    </location>
</feature>
<evidence type="ECO:0000256" key="11">
    <source>
        <dbReference type="ARBA" id="ARBA00023204"/>
    </source>
</evidence>
<dbReference type="GO" id="GO:0006281">
    <property type="term" value="P:DNA repair"/>
    <property type="evidence" value="ECO:0007669"/>
    <property type="project" value="UniProtKB-KW"/>
</dbReference>
<evidence type="ECO:0000256" key="13">
    <source>
        <dbReference type="ARBA" id="ARBA00047995"/>
    </source>
</evidence>
<evidence type="ECO:0000256" key="12">
    <source>
        <dbReference type="ARBA" id="ARBA00023242"/>
    </source>
</evidence>
<dbReference type="GO" id="GO:0010468">
    <property type="term" value="P:regulation of gene expression"/>
    <property type="evidence" value="ECO:0007669"/>
    <property type="project" value="UniProtKB-ARBA"/>
</dbReference>
<dbReference type="PROSITE" id="PS51533">
    <property type="entry name" value="ADD"/>
    <property type="match status" value="1"/>
</dbReference>
<dbReference type="InterPro" id="IPR011011">
    <property type="entry name" value="Znf_FYVE_PHD"/>
</dbReference>
<evidence type="ECO:0000256" key="9">
    <source>
        <dbReference type="ARBA" id="ARBA00022840"/>
    </source>
</evidence>
<keyword evidence="5" id="KW-0227">DNA damage</keyword>
<evidence type="ECO:0000313" key="17">
    <source>
        <dbReference type="Proteomes" id="UP000230066"/>
    </source>
</evidence>
<feature type="region of interest" description="Disordered" evidence="14">
    <location>
        <begin position="709"/>
        <end position="750"/>
    </location>
</feature>
<feature type="region of interest" description="Disordered" evidence="14">
    <location>
        <begin position="578"/>
        <end position="680"/>
    </location>
</feature>